<proteinExistence type="predicted"/>
<protein>
    <submittedName>
        <fullName evidence="5">Biotin/lipoyl-binding protein</fullName>
    </submittedName>
</protein>
<keyword evidence="1" id="KW-0175">Coiled coil</keyword>
<organism evidence="5 6">
    <name type="scientific">Alloacidobacterium dinghuense</name>
    <dbReference type="NCBI Taxonomy" id="2763107"/>
    <lineage>
        <taxon>Bacteria</taxon>
        <taxon>Pseudomonadati</taxon>
        <taxon>Acidobacteriota</taxon>
        <taxon>Terriglobia</taxon>
        <taxon>Terriglobales</taxon>
        <taxon>Acidobacteriaceae</taxon>
        <taxon>Alloacidobacterium</taxon>
    </lineage>
</organism>
<feature type="domain" description="Multidrug resistance protein MdtA-like barrel-sandwich hybrid" evidence="3">
    <location>
        <begin position="53"/>
        <end position="299"/>
    </location>
</feature>
<feature type="transmembrane region" description="Helical" evidence="2">
    <location>
        <begin position="12"/>
        <end position="33"/>
    </location>
</feature>
<dbReference type="PANTHER" id="PTHR30367:SF1">
    <property type="entry name" value="MULTIDRUG RESISTANCE PROTEIN MDTN"/>
    <property type="match status" value="1"/>
</dbReference>
<dbReference type="Gene3D" id="2.40.30.170">
    <property type="match status" value="1"/>
</dbReference>
<dbReference type="PANTHER" id="PTHR30367">
    <property type="entry name" value="P-HYDROXYBENZOIC ACID EFFLUX PUMP SUBUNIT AAEA-RELATED"/>
    <property type="match status" value="1"/>
</dbReference>
<accession>A0A7G8BCV7</accession>
<feature type="domain" description="p-hydroxybenzoic acid efflux pump subunit AaeA-like beta-barrel" evidence="4">
    <location>
        <begin position="306"/>
        <end position="401"/>
    </location>
</feature>
<gene>
    <name evidence="5" type="ORF">H7849_14495</name>
</gene>
<dbReference type="Proteomes" id="UP000515312">
    <property type="component" value="Chromosome"/>
</dbReference>
<keyword evidence="6" id="KW-1185">Reference proteome</keyword>
<dbReference type="Pfam" id="PF25917">
    <property type="entry name" value="BSH_RND"/>
    <property type="match status" value="1"/>
</dbReference>
<dbReference type="Pfam" id="PF25963">
    <property type="entry name" value="Beta-barrel_AAEA"/>
    <property type="match status" value="1"/>
</dbReference>
<dbReference type="InterPro" id="IPR050393">
    <property type="entry name" value="MFP_Efflux_Pump"/>
</dbReference>
<dbReference type="EMBL" id="CP060394">
    <property type="protein sequence ID" value="QNI30377.1"/>
    <property type="molecule type" value="Genomic_DNA"/>
</dbReference>
<dbReference type="InterPro" id="IPR058634">
    <property type="entry name" value="AaeA-lik-b-barrel"/>
</dbReference>
<evidence type="ECO:0000259" key="4">
    <source>
        <dbReference type="Pfam" id="PF25963"/>
    </source>
</evidence>
<dbReference type="AlphaFoldDB" id="A0A7G8BCV7"/>
<name>A0A7G8BCV7_9BACT</name>
<evidence type="ECO:0000259" key="3">
    <source>
        <dbReference type="Pfam" id="PF25917"/>
    </source>
</evidence>
<keyword evidence="2" id="KW-1133">Transmembrane helix</keyword>
<dbReference type="KEGG" id="adin:H7849_14495"/>
<evidence type="ECO:0000313" key="5">
    <source>
        <dbReference type="EMBL" id="QNI30377.1"/>
    </source>
</evidence>
<evidence type="ECO:0000256" key="2">
    <source>
        <dbReference type="SAM" id="Phobius"/>
    </source>
</evidence>
<keyword evidence="2" id="KW-0812">Transmembrane</keyword>
<evidence type="ECO:0000313" key="6">
    <source>
        <dbReference type="Proteomes" id="UP000515312"/>
    </source>
</evidence>
<sequence length="408" mass="44527">MSPIESEESRRRLGRIISIGSILCAAITGLLVIHATTINPRTDDAEVFANFIGVAPIVSGPIVKLNVVDNQLVKQGDLIFDIDERPYAYALEQAKSQRASLEGEIVDQGRTIASLGSAVDVAKASSKSADANVARAAAAVDEAKADVINAKAAVDRADAETAYATNNLHRIQPLLAKQFVTVDQIDQAQTLQTTRQQASAQARSQLALAQASLDSAQAQYKQAEAQLEQSHQQIQQATHAVTTLEPLTAQRSGRSASIDLAQYNFDNCRYIAPFDGRVTNLTISEGAYAHTGQEIFTLIDSRVWWAVANFRETQLRHIHPGMKADVYVLSRPNIRFHGIVDSVGFGVTPDADVVGKFTQGLPDVQRTLNWVHLASRFPVRVRIEEHPSDLFRLSESAVVVIRGDSERK</sequence>
<dbReference type="RefSeq" id="WP_186740241.1">
    <property type="nucleotide sequence ID" value="NZ_CP060394.1"/>
</dbReference>
<feature type="coiled-coil region" evidence="1">
    <location>
        <begin position="199"/>
        <end position="240"/>
    </location>
</feature>
<dbReference type="SUPFAM" id="SSF111369">
    <property type="entry name" value="HlyD-like secretion proteins"/>
    <property type="match status" value="2"/>
</dbReference>
<dbReference type="Gene3D" id="2.40.50.100">
    <property type="match status" value="1"/>
</dbReference>
<evidence type="ECO:0000256" key="1">
    <source>
        <dbReference type="SAM" id="Coils"/>
    </source>
</evidence>
<reference evidence="5 6" key="1">
    <citation type="submission" date="2020-08" db="EMBL/GenBank/DDBJ databases">
        <title>Edaphobacter telluris sp. nov. and Acidobacterium dinghuensis sp. nov., two acidobacteria isolated from forest soil.</title>
        <authorList>
            <person name="Fu J."/>
            <person name="Qiu L."/>
        </authorList>
    </citation>
    <scope>NUCLEOTIDE SEQUENCE [LARGE SCALE GENOMIC DNA]</scope>
    <source>
        <strain evidence="5">4Y35</strain>
    </source>
</reference>
<dbReference type="InterPro" id="IPR058625">
    <property type="entry name" value="MdtA-like_BSH"/>
</dbReference>
<keyword evidence="2" id="KW-0472">Membrane</keyword>
<dbReference type="Gene3D" id="1.10.287.470">
    <property type="entry name" value="Helix hairpin bin"/>
    <property type="match status" value="1"/>
</dbReference>